<keyword evidence="2" id="KW-1185">Reference proteome</keyword>
<gene>
    <name evidence="1" type="ORF">MJO28_006946</name>
</gene>
<reference evidence="2" key="1">
    <citation type="journal article" date="2018" name="BMC Genomics">
        <title>Genomic insights into host adaptation between the wheat stripe rust pathogen (Puccinia striiformis f. sp. tritici) and the barley stripe rust pathogen (Puccinia striiformis f. sp. hordei).</title>
        <authorList>
            <person name="Xia C."/>
            <person name="Wang M."/>
            <person name="Yin C."/>
            <person name="Cornejo O.E."/>
            <person name="Hulbert S.H."/>
            <person name="Chen X."/>
        </authorList>
    </citation>
    <scope>NUCLEOTIDE SEQUENCE [LARGE SCALE GENOMIC DNA]</scope>
    <source>
        <strain evidence="2">93-210</strain>
    </source>
</reference>
<name>A0ACC0EEK5_9BASI</name>
<comment type="caution">
    <text evidence="1">The sequence shown here is derived from an EMBL/GenBank/DDBJ whole genome shotgun (WGS) entry which is preliminary data.</text>
</comment>
<dbReference type="Proteomes" id="UP001060170">
    <property type="component" value="Chromosome 7"/>
</dbReference>
<reference evidence="2" key="2">
    <citation type="journal article" date="2018" name="Mol. Plant Microbe Interact.">
        <title>Genome sequence resources for the wheat stripe rust pathogen (Puccinia striiformis f. sp. tritici) and the barley stripe rust pathogen (Puccinia striiformis f. sp. hordei).</title>
        <authorList>
            <person name="Xia C."/>
            <person name="Wang M."/>
            <person name="Yin C."/>
            <person name="Cornejo O.E."/>
            <person name="Hulbert S.H."/>
            <person name="Chen X."/>
        </authorList>
    </citation>
    <scope>NUCLEOTIDE SEQUENCE [LARGE SCALE GENOMIC DNA]</scope>
    <source>
        <strain evidence="2">93-210</strain>
    </source>
</reference>
<proteinExistence type="predicted"/>
<organism evidence="1 2">
    <name type="scientific">Puccinia striiformis f. sp. tritici</name>
    <dbReference type="NCBI Taxonomy" id="168172"/>
    <lineage>
        <taxon>Eukaryota</taxon>
        <taxon>Fungi</taxon>
        <taxon>Dikarya</taxon>
        <taxon>Basidiomycota</taxon>
        <taxon>Pucciniomycotina</taxon>
        <taxon>Pucciniomycetes</taxon>
        <taxon>Pucciniales</taxon>
        <taxon>Pucciniaceae</taxon>
        <taxon>Puccinia</taxon>
    </lineage>
</organism>
<reference evidence="1 2" key="3">
    <citation type="journal article" date="2022" name="Microbiol. Spectr.">
        <title>Folding features and dynamics of 3D genome architecture in plant fungal pathogens.</title>
        <authorList>
            <person name="Xia C."/>
        </authorList>
    </citation>
    <scope>NUCLEOTIDE SEQUENCE [LARGE SCALE GENOMIC DNA]</scope>
    <source>
        <strain evidence="1 2">93-210</strain>
    </source>
</reference>
<sequence>MGNRSKTSTIAVDNEGRDQTDKNEKMAEIAREEDSTVRVSDLTDMFKAKEVDKSAGFRLNDILGDIELDDNLIGSQDQSSSSSSSSSEEFQSTGQRPLSTNFIHPSRLKDSAFNHENQSANQAKPGVRKGPFFFYPTDDDPDSQVINSLLSTQQRETARHHWLAGTLPSSSDTWRTFIRSESTSEIESAHDAKKAGLTEHMRRKHKDAIKRDRKWGSNNKQPHKHSTSLGLVEDESDSSS</sequence>
<evidence type="ECO:0000313" key="2">
    <source>
        <dbReference type="Proteomes" id="UP001060170"/>
    </source>
</evidence>
<accession>A0ACC0EEK5</accession>
<dbReference type="EMBL" id="CM045871">
    <property type="protein sequence ID" value="KAI7951262.1"/>
    <property type="molecule type" value="Genomic_DNA"/>
</dbReference>
<protein>
    <submittedName>
        <fullName evidence="1">Uncharacterized protein</fullName>
    </submittedName>
</protein>
<evidence type="ECO:0000313" key="1">
    <source>
        <dbReference type="EMBL" id="KAI7951262.1"/>
    </source>
</evidence>